<dbReference type="InterPro" id="IPR036179">
    <property type="entry name" value="Ig-like_dom_sf"/>
</dbReference>
<dbReference type="SUPFAM" id="SSF48726">
    <property type="entry name" value="Immunoglobulin"/>
    <property type="match status" value="1"/>
</dbReference>
<dbReference type="PROSITE" id="PS50835">
    <property type="entry name" value="IG_LIKE"/>
    <property type="match status" value="1"/>
</dbReference>
<dbReference type="Gene3D" id="2.60.40.10">
    <property type="entry name" value="Immunoglobulins"/>
    <property type="match status" value="1"/>
</dbReference>
<dbReference type="GO" id="GO:0019815">
    <property type="term" value="C:B cell receptor complex"/>
    <property type="evidence" value="ECO:0007669"/>
    <property type="project" value="TreeGrafter"/>
</dbReference>
<dbReference type="InterPro" id="IPR007110">
    <property type="entry name" value="Ig-like_dom"/>
</dbReference>
<dbReference type="RefSeq" id="XP_030077053.1">
    <property type="nucleotide sequence ID" value="XM_030221193.1"/>
</dbReference>
<dbReference type="GO" id="GO:0050853">
    <property type="term" value="P:B cell receptor signaling pathway"/>
    <property type="evidence" value="ECO:0007669"/>
    <property type="project" value="TreeGrafter"/>
</dbReference>
<dbReference type="OrthoDB" id="9894386at2759"/>
<evidence type="ECO:0000256" key="1">
    <source>
        <dbReference type="ARBA" id="ARBA00023319"/>
    </source>
</evidence>
<feature type="chain" id="PRO_5028234941" evidence="3">
    <location>
        <begin position="27"/>
        <end position="218"/>
    </location>
</feature>
<feature type="signal peptide" evidence="3">
    <location>
        <begin position="1"/>
        <end position="26"/>
    </location>
</feature>
<gene>
    <name evidence="6" type="primary">CD79B</name>
</gene>
<feature type="transmembrane region" description="Helical" evidence="2">
    <location>
        <begin position="149"/>
        <end position="170"/>
    </location>
</feature>
<evidence type="ECO:0000313" key="6">
    <source>
        <dbReference type="RefSeq" id="XP_030077053.1"/>
    </source>
</evidence>
<dbReference type="SMART" id="SM00409">
    <property type="entry name" value="IG"/>
    <property type="match status" value="1"/>
</dbReference>
<dbReference type="Proteomes" id="UP000515156">
    <property type="component" value="Chromosome 12"/>
</dbReference>
<keyword evidence="1" id="KW-0393">Immunoglobulin domain</keyword>
<keyword evidence="3" id="KW-0732">Signal</keyword>
<dbReference type="InterPro" id="IPR013106">
    <property type="entry name" value="Ig_V-set"/>
</dbReference>
<sequence>MPRFVEVSVFCTALTLLGLLTGQNSASECFQNAECQQCPRFIAARRGSTVVFSCICGTSCNLLEIQQISWFEGTERSSTLYKDNSPDPNFHGKVLTSNTTGTVIINKVQQKDSGIYYCKINKTDCGTELKVLGVRSLKSVKTRNTLKDAIIMIQTVLIVLFVSIPVLMILDKNSRSDPMEEDHTYEGLEIEQAPMYEDIVTLRAVESKWTAAEHPCLE</sequence>
<proteinExistence type="predicted"/>
<reference evidence="6" key="1">
    <citation type="submission" date="2025-08" db="UniProtKB">
        <authorList>
            <consortium name="RefSeq"/>
        </authorList>
    </citation>
    <scope>IDENTIFICATION</scope>
</reference>
<organism evidence="5 6">
    <name type="scientific">Microcaecilia unicolor</name>
    <dbReference type="NCBI Taxonomy" id="1415580"/>
    <lineage>
        <taxon>Eukaryota</taxon>
        <taxon>Metazoa</taxon>
        <taxon>Chordata</taxon>
        <taxon>Craniata</taxon>
        <taxon>Vertebrata</taxon>
        <taxon>Euteleostomi</taxon>
        <taxon>Amphibia</taxon>
        <taxon>Gymnophiona</taxon>
        <taxon>Siphonopidae</taxon>
        <taxon>Microcaecilia</taxon>
    </lineage>
</organism>
<evidence type="ECO:0000256" key="2">
    <source>
        <dbReference type="SAM" id="Phobius"/>
    </source>
</evidence>
<keyword evidence="2" id="KW-0812">Transmembrane</keyword>
<dbReference type="PANTHER" id="PTHR14334">
    <property type="entry name" value="B-CELL ANTIGEN RECEPTOR COMPLEX-ASSOCIATED PROTEIN"/>
    <property type="match status" value="1"/>
</dbReference>
<name>A0A6P7ZGL2_9AMPH</name>
<dbReference type="GO" id="GO:0030183">
    <property type="term" value="P:B cell differentiation"/>
    <property type="evidence" value="ECO:0007669"/>
    <property type="project" value="TreeGrafter"/>
</dbReference>
<keyword evidence="2" id="KW-1133">Transmembrane helix</keyword>
<dbReference type="CTD" id="974"/>
<dbReference type="InterPro" id="IPR013783">
    <property type="entry name" value="Ig-like_fold"/>
</dbReference>
<dbReference type="KEGG" id="muo:115481804"/>
<evidence type="ECO:0000259" key="4">
    <source>
        <dbReference type="PROSITE" id="PS50835"/>
    </source>
</evidence>
<evidence type="ECO:0000313" key="5">
    <source>
        <dbReference type="Proteomes" id="UP000515156"/>
    </source>
</evidence>
<protein>
    <submittedName>
        <fullName evidence="6">B-cell antigen receptor complex-associated protein beta chain</fullName>
    </submittedName>
</protein>
<dbReference type="GO" id="GO:0009897">
    <property type="term" value="C:external side of plasma membrane"/>
    <property type="evidence" value="ECO:0007669"/>
    <property type="project" value="TreeGrafter"/>
</dbReference>
<accession>A0A6P7ZGL2</accession>
<evidence type="ECO:0000256" key="3">
    <source>
        <dbReference type="SAM" id="SignalP"/>
    </source>
</evidence>
<dbReference type="PANTHER" id="PTHR14334:SF2">
    <property type="entry name" value="B-CELL ANTIGEN RECEPTOR COMPLEX-ASSOCIATED PROTEIN BETA CHAIN"/>
    <property type="match status" value="1"/>
</dbReference>
<dbReference type="GeneID" id="115481804"/>
<dbReference type="Pfam" id="PF07686">
    <property type="entry name" value="V-set"/>
    <property type="match status" value="1"/>
</dbReference>
<dbReference type="InParanoid" id="A0A6P7ZGL2"/>
<dbReference type="InterPro" id="IPR003599">
    <property type="entry name" value="Ig_sub"/>
</dbReference>
<dbReference type="FunCoup" id="A0A6P7ZGL2">
    <property type="interactions" value="311"/>
</dbReference>
<dbReference type="AlphaFoldDB" id="A0A6P7ZGL2"/>
<feature type="domain" description="Ig-like" evidence="4">
    <location>
        <begin position="2"/>
        <end position="121"/>
    </location>
</feature>
<keyword evidence="6" id="KW-0675">Receptor</keyword>
<keyword evidence="5" id="KW-1185">Reference proteome</keyword>
<keyword evidence="2" id="KW-0472">Membrane</keyword>